<reference evidence="4" key="1">
    <citation type="submission" date="2013-05" db="EMBL/GenBank/DDBJ databases">
        <authorList>
            <person name="Yim A.K.Y."/>
            <person name="Chan T.F."/>
            <person name="Ji K.M."/>
            <person name="Liu X.Y."/>
            <person name="Zhou J.W."/>
            <person name="Li R.Q."/>
            <person name="Yang K.Y."/>
            <person name="Li J."/>
            <person name="Li M."/>
            <person name="Law P.T.W."/>
            <person name="Wu Y.L."/>
            <person name="Cai Z.L."/>
            <person name="Qin H."/>
            <person name="Bao Y."/>
            <person name="Leung R.K.K."/>
            <person name="Ng P.K.S."/>
            <person name="Zou J."/>
            <person name="Zhong X.J."/>
            <person name="Ran P.X."/>
            <person name="Zhong N.S."/>
            <person name="Liu Z.G."/>
            <person name="Tsui S.K.W."/>
        </authorList>
    </citation>
    <scope>NUCLEOTIDE SEQUENCE</scope>
    <source>
        <strain evidence="4">Derf</strain>
        <tissue evidence="4">Whole organism</tissue>
    </source>
</reference>
<dbReference type="EMBL" id="ASGP02000005">
    <property type="protein sequence ID" value="KAH9506589.1"/>
    <property type="molecule type" value="Genomic_DNA"/>
</dbReference>
<reference evidence="4" key="4">
    <citation type="journal article" date="2022" name="Res Sq">
        <title>Comparative Genomics Reveals Insights into the Divergent Evolution of Astigmatic Mites and Household Pest Adaptations.</title>
        <authorList>
            <person name="Xiong Q."/>
            <person name="Wan A.T.-Y."/>
            <person name="Liu X.-Y."/>
            <person name="Fung C.S.-H."/>
            <person name="Xiao X."/>
            <person name="Malainual N."/>
            <person name="Hou J."/>
            <person name="Wang L."/>
            <person name="Wang M."/>
            <person name="Yang K."/>
            <person name="Cui Y."/>
            <person name="Leung E."/>
            <person name="Nong W."/>
            <person name="Shin S.-K."/>
            <person name="Au S."/>
            <person name="Jeong K.Y."/>
            <person name="Chew F.T."/>
            <person name="Hui J."/>
            <person name="Leung T.F."/>
            <person name="Tungtrongchitr A."/>
            <person name="Zhong N."/>
            <person name="Liu Z."/>
            <person name="Tsui S."/>
        </authorList>
    </citation>
    <scope>NUCLEOTIDE SEQUENCE</scope>
    <source>
        <strain evidence="4">Derf</strain>
        <tissue evidence="4">Whole organism</tissue>
    </source>
</reference>
<feature type="compositionally biased region" description="Low complexity" evidence="1">
    <location>
        <begin position="369"/>
        <end position="383"/>
    </location>
</feature>
<dbReference type="Gene3D" id="1.20.1070.10">
    <property type="entry name" value="Rhodopsin 7-helix transmembrane proteins"/>
    <property type="match status" value="1"/>
</dbReference>
<organism evidence="4 5">
    <name type="scientific">Dermatophagoides farinae</name>
    <name type="common">American house dust mite</name>
    <dbReference type="NCBI Taxonomy" id="6954"/>
    <lineage>
        <taxon>Eukaryota</taxon>
        <taxon>Metazoa</taxon>
        <taxon>Ecdysozoa</taxon>
        <taxon>Arthropoda</taxon>
        <taxon>Chelicerata</taxon>
        <taxon>Arachnida</taxon>
        <taxon>Acari</taxon>
        <taxon>Acariformes</taxon>
        <taxon>Sarcoptiformes</taxon>
        <taxon>Astigmata</taxon>
        <taxon>Psoroptidia</taxon>
        <taxon>Analgoidea</taxon>
        <taxon>Pyroglyphidae</taxon>
        <taxon>Dermatophagoidinae</taxon>
        <taxon>Dermatophagoides</taxon>
    </lineage>
</organism>
<sequence>MTEVSIFSTGDNPMNILTDIDHHHRHNHTHQDTHHFHQNHQQDYYHPNNHYNENHHHHHSTIHPNFNNPELAIHIDDYQFYAIVIQVILGITTNATILCSLAIKIRRRRRQNQHVINHGFGKQQSQIPVIDIIITLFFIESLLKILFRSTIQLGCFYGYCIIYNEILCYLQGFGITFMHYIHLWTMALFIHDRYIKHYKQQSDYLCKCTHMVLYLTMSCIVFLITLHLCAPIYGFSNYRFLYDELTCAIDWSTRHSCPFYVYSLLLITGPASIPLIYWMMRITYNSYRNNNIRINWRMFCQHYRCCCFRSQNKNNVDGSIGDNGDETKNSISNDNDKDNYSQTSSYHHHVPTIRFSKHSEQIEISSHRQQQPHVQQQQQQQQQQQNLESVITIAEYNKITFSPSTTKDDNDNFIIPLSMMPISKSQSKPPTSSPSIESINQYSMPISVKKSCDHHKHCVSSSTIGETMKSETTKADIIVTSSTSASITSIASNSKVAIDMDDNDSNGSENKKCSQIHRKPIKTILKLKRSSLLLKHRTTTTDRRSSPFGSGCKTRCSGNGNGGNLSCSTSSGLDNRRTATRTKTTVATSSTQFSQQHRQQSRSIVFNETRELISITICSWIYISGYLLKLFIDGCHACLPTLFQTMTTSSLSSSSSPESSSKFLVYQFFIVYINEMASTVLLPLIMLFTHPNLRVILYGCLELLWSSLIRLSIRCSRCITSSSSTMRTGTHTPMDTFNLSNATIIDDKASHRHHHHHHH</sequence>
<feature type="transmembrane region" description="Helical" evidence="2">
    <location>
        <begin position="259"/>
        <end position="280"/>
    </location>
</feature>
<feature type="transmembrane region" description="Helical" evidence="2">
    <location>
        <begin position="78"/>
        <end position="103"/>
    </location>
</feature>
<dbReference type="Proteomes" id="UP000828236">
    <property type="component" value="Unassembled WGS sequence"/>
</dbReference>
<name>A0A922L4N6_DERFA</name>
<evidence type="ECO:0000313" key="3">
    <source>
        <dbReference type="EMBL" id="KAH7636894.1"/>
    </source>
</evidence>
<protein>
    <recommendedName>
        <fullName evidence="6">G-protein coupled receptors family 1 profile domain-containing protein</fullName>
    </recommendedName>
</protein>
<feature type="transmembrane region" description="Helical" evidence="2">
    <location>
        <begin position="211"/>
        <end position="233"/>
    </location>
</feature>
<evidence type="ECO:0000256" key="2">
    <source>
        <dbReference type="SAM" id="Phobius"/>
    </source>
</evidence>
<dbReference type="Proteomes" id="UP000790347">
    <property type="component" value="Unassembled WGS sequence"/>
</dbReference>
<keyword evidence="2" id="KW-1133">Transmembrane helix</keyword>
<keyword evidence="2" id="KW-0812">Transmembrane</keyword>
<reference evidence="3" key="2">
    <citation type="submission" date="2020-06" db="EMBL/GenBank/DDBJ databases">
        <authorList>
            <person name="Ji K."/>
            <person name="Li J."/>
        </authorList>
    </citation>
    <scope>NUCLEOTIDE SEQUENCE</scope>
    <source>
        <strain evidence="3">JKM2019</strain>
        <tissue evidence="3">Whole body</tissue>
    </source>
</reference>
<evidence type="ECO:0000313" key="5">
    <source>
        <dbReference type="Proteomes" id="UP000790347"/>
    </source>
</evidence>
<feature type="transmembrane region" description="Helical" evidence="2">
    <location>
        <begin position="170"/>
        <end position="190"/>
    </location>
</feature>
<feature type="transmembrane region" description="Helical" evidence="2">
    <location>
        <begin position="612"/>
        <end position="632"/>
    </location>
</feature>
<feature type="region of interest" description="Disordered" evidence="1">
    <location>
        <begin position="359"/>
        <end position="383"/>
    </location>
</feature>
<feature type="compositionally biased region" description="Low complexity" evidence="1">
    <location>
        <begin position="39"/>
        <end position="51"/>
    </location>
</feature>
<comment type="caution">
    <text evidence="4">The sequence shown here is derived from an EMBL/GenBank/DDBJ whole genome shotgun (WGS) entry which is preliminary data.</text>
</comment>
<proteinExistence type="predicted"/>
<feature type="region of interest" description="Disordered" evidence="1">
    <location>
        <begin position="318"/>
        <end position="345"/>
    </location>
</feature>
<evidence type="ECO:0000313" key="4">
    <source>
        <dbReference type="EMBL" id="KAH9506589.1"/>
    </source>
</evidence>
<dbReference type="OrthoDB" id="10668576at2759"/>
<keyword evidence="5" id="KW-1185">Reference proteome</keyword>
<evidence type="ECO:0008006" key="6">
    <source>
        <dbReference type="Google" id="ProtNLM"/>
    </source>
</evidence>
<reference evidence="3" key="3">
    <citation type="journal article" date="2021" name="World Allergy Organ. J.">
        <title>Chromosome-level assembly of Dermatophagoides farinae genome and transcriptome reveals two novel allergens Der f 37 and Der f 39.</title>
        <authorList>
            <person name="Chen J."/>
            <person name="Cai Z."/>
            <person name="Fan D."/>
            <person name="Hu J."/>
            <person name="Hou Y."/>
            <person name="He Y."/>
            <person name="Zhang Z."/>
            <person name="Zhao Z."/>
            <person name="Gao P."/>
            <person name="Hu W."/>
            <person name="Sun J."/>
            <person name="Li J."/>
            <person name="Ji K."/>
        </authorList>
    </citation>
    <scope>NUCLEOTIDE SEQUENCE</scope>
    <source>
        <strain evidence="3">JKM2019</strain>
    </source>
</reference>
<dbReference type="EMBL" id="SDOV01000009">
    <property type="protein sequence ID" value="KAH7636894.1"/>
    <property type="molecule type" value="Genomic_DNA"/>
</dbReference>
<gene>
    <name evidence="4" type="ORF">DERF_011315</name>
    <name evidence="3" type="ORF">HUG17_7100</name>
</gene>
<dbReference type="AlphaFoldDB" id="A0A922L4N6"/>
<feature type="region of interest" description="Disordered" evidence="1">
    <location>
        <begin position="25"/>
        <end position="60"/>
    </location>
</feature>
<evidence type="ECO:0000256" key="1">
    <source>
        <dbReference type="SAM" id="MobiDB-lite"/>
    </source>
</evidence>
<accession>A0A922L4N6</accession>
<feature type="transmembrane region" description="Helical" evidence="2">
    <location>
        <begin position="664"/>
        <end position="688"/>
    </location>
</feature>
<keyword evidence="2" id="KW-0472">Membrane</keyword>